<dbReference type="EMBL" id="LAZR01018553">
    <property type="protein sequence ID" value="KKL95964.1"/>
    <property type="molecule type" value="Genomic_DNA"/>
</dbReference>
<proteinExistence type="predicted"/>
<name>A0A0F9GAS9_9ZZZZ</name>
<evidence type="ECO:0000256" key="1">
    <source>
        <dbReference type="SAM" id="Phobius"/>
    </source>
</evidence>
<reference evidence="2" key="1">
    <citation type="journal article" date="2015" name="Nature">
        <title>Complex archaea that bridge the gap between prokaryotes and eukaryotes.</title>
        <authorList>
            <person name="Spang A."/>
            <person name="Saw J.H."/>
            <person name="Jorgensen S.L."/>
            <person name="Zaremba-Niedzwiedzka K."/>
            <person name="Martijn J."/>
            <person name="Lind A.E."/>
            <person name="van Eijk R."/>
            <person name="Schleper C."/>
            <person name="Guy L."/>
            <person name="Ettema T.J."/>
        </authorList>
    </citation>
    <scope>NUCLEOTIDE SEQUENCE</scope>
</reference>
<evidence type="ECO:0000313" key="2">
    <source>
        <dbReference type="EMBL" id="KKL95964.1"/>
    </source>
</evidence>
<keyword evidence="1" id="KW-0472">Membrane</keyword>
<comment type="caution">
    <text evidence="2">The sequence shown here is derived from an EMBL/GenBank/DDBJ whole genome shotgun (WGS) entry which is preliminary data.</text>
</comment>
<gene>
    <name evidence="2" type="ORF">LCGC14_1849330</name>
</gene>
<keyword evidence="1" id="KW-0812">Transmembrane</keyword>
<sequence length="99" mass="11039">MKHGTVITWILFLIMVAAILLLAVIMFTDTRYNTESINACKDLGMEKKTINNFETCIEPDGTAHIVNFQCEGILWNAKCKAQFIKLQTFGVENVGGGLK</sequence>
<organism evidence="2">
    <name type="scientific">marine sediment metagenome</name>
    <dbReference type="NCBI Taxonomy" id="412755"/>
    <lineage>
        <taxon>unclassified sequences</taxon>
        <taxon>metagenomes</taxon>
        <taxon>ecological metagenomes</taxon>
    </lineage>
</organism>
<dbReference type="AlphaFoldDB" id="A0A0F9GAS9"/>
<accession>A0A0F9GAS9</accession>
<protein>
    <submittedName>
        <fullName evidence="2">Uncharacterized protein</fullName>
    </submittedName>
</protein>
<keyword evidence="1" id="KW-1133">Transmembrane helix</keyword>
<feature type="transmembrane region" description="Helical" evidence="1">
    <location>
        <begin position="6"/>
        <end position="27"/>
    </location>
</feature>